<evidence type="ECO:0008006" key="5">
    <source>
        <dbReference type="Google" id="ProtNLM"/>
    </source>
</evidence>
<feature type="non-terminal residue" evidence="3">
    <location>
        <position position="1"/>
    </location>
</feature>
<evidence type="ECO:0000313" key="4">
    <source>
        <dbReference type="Proteomes" id="UP000078046"/>
    </source>
</evidence>
<accession>A0A177AQW8</accession>
<gene>
    <name evidence="3" type="ORF">A3Q56_07907</name>
</gene>
<feature type="repeat" description="CHCR" evidence="1">
    <location>
        <begin position="220"/>
        <end position="366"/>
    </location>
</feature>
<dbReference type="Proteomes" id="UP000078046">
    <property type="component" value="Unassembled WGS sequence"/>
</dbReference>
<reference evidence="3 4" key="1">
    <citation type="submission" date="2016-04" db="EMBL/GenBank/DDBJ databases">
        <title>The genome of Intoshia linei affirms orthonectids as highly simplified spiralians.</title>
        <authorList>
            <person name="Mikhailov K.V."/>
            <person name="Slusarev G.S."/>
            <person name="Nikitin M.A."/>
            <person name="Logacheva M.D."/>
            <person name="Penin A."/>
            <person name="Aleoshin V."/>
            <person name="Panchin Y.V."/>
        </authorList>
    </citation>
    <scope>NUCLEOTIDE SEQUENCE [LARGE SCALE GENOMIC DNA]</scope>
    <source>
        <strain evidence="3">Intl2013</strain>
        <tissue evidence="3">Whole animal</tissue>
    </source>
</reference>
<dbReference type="GO" id="GO:0006886">
    <property type="term" value="P:intracellular protein transport"/>
    <property type="evidence" value="ECO:0007669"/>
    <property type="project" value="UniProtKB-UniRule"/>
</dbReference>
<feature type="compositionally biased region" description="Polar residues" evidence="2">
    <location>
        <begin position="574"/>
        <end position="583"/>
    </location>
</feature>
<dbReference type="OrthoDB" id="2113814at2759"/>
<dbReference type="PANTHER" id="PTHR10292:SF1">
    <property type="entry name" value="CLATHRIN HEAVY CHAIN"/>
    <property type="match status" value="1"/>
</dbReference>
<feature type="repeat" description="CHCR" evidence="1">
    <location>
        <begin position="1"/>
        <end position="70"/>
    </location>
</feature>
<dbReference type="Pfam" id="PF00637">
    <property type="entry name" value="Clathrin"/>
    <property type="match status" value="4"/>
</dbReference>
<dbReference type="Gene3D" id="1.25.40.730">
    <property type="match status" value="1"/>
</dbReference>
<dbReference type="GO" id="GO:0006898">
    <property type="term" value="P:receptor-mediated endocytosis"/>
    <property type="evidence" value="ECO:0007669"/>
    <property type="project" value="TreeGrafter"/>
</dbReference>
<dbReference type="Gene3D" id="1.25.40.10">
    <property type="entry name" value="Tetratricopeptide repeat domain"/>
    <property type="match status" value="2"/>
</dbReference>
<dbReference type="GO" id="GO:0032051">
    <property type="term" value="F:clathrin light chain binding"/>
    <property type="evidence" value="ECO:0007669"/>
    <property type="project" value="TreeGrafter"/>
</dbReference>
<evidence type="ECO:0000256" key="1">
    <source>
        <dbReference type="PROSITE-ProRule" id="PRU01006"/>
    </source>
</evidence>
<dbReference type="InterPro" id="IPR000547">
    <property type="entry name" value="Clathrin_H-chain/VPS_repeat"/>
</dbReference>
<evidence type="ECO:0000256" key="2">
    <source>
        <dbReference type="SAM" id="MobiDB-lite"/>
    </source>
</evidence>
<keyword evidence="4" id="KW-1185">Reference proteome</keyword>
<evidence type="ECO:0000313" key="3">
    <source>
        <dbReference type="EMBL" id="OAF64389.1"/>
    </source>
</evidence>
<comment type="caution">
    <text evidence="3">The sequence shown here is derived from an EMBL/GenBank/DDBJ whole genome shotgun (WGS) entry which is preliminary data.</text>
</comment>
<dbReference type="EMBL" id="LWCA01001874">
    <property type="protein sequence ID" value="OAF64389.1"/>
    <property type="molecule type" value="Genomic_DNA"/>
</dbReference>
<sequence length="583" mass="68212">IAKIVLDHHLYEEAFVIYSKFNAEELAIKVLVDSIDDMDRAYEYAEMCDSNIVWSYLAKGQLSHNKIKEAIDGYIRSNDYKNNVEVVECSKKLDRWDDLVRYLQMCKEHIRDSFIETEYCCALAKVNRTSEMEAFISSGTHANLNNVADRCFDDKIYESALMLYKHISNFPKLALTYVHLGMHQEAVDIGRKANNTNTWKNLCYACLEIEEYRLAQICGLNIIIHAEELDEIIKVYWDYGYIDQLINLLEAGLSLERAHMGIFTHLAILFSQFRTNKLSEHLKIFSSRVNMPLVLRAVKEAKLWPELVYLYDKYDEYDNSVITIMEHPVDAWREAHFKDIITKVINVKLYFKAIQFYLDYKPLLLNDLMIAISPRLDAAEAISMFKKLDKISYLTTYLKCIQHCNLGIVNETLNSIYVKEENISALETSISQFTNFNTVKLAEELKVHELVAFRKIAAKLYKTSNRWKQAISLCKNDNFFKDAINYVCQSGNIQQTEELIAWFLEHKHYESFTACLYKCYHLLRLDVVMELAWQHDIMNYCMPFFIQSMRDMTSTVKKLEKNEEERSAKEKNSKPTQLNMSTI</sequence>
<dbReference type="FunFam" id="1.25.40.10:FF:000001">
    <property type="entry name" value="Clathrin heavy chain"/>
    <property type="match status" value="1"/>
</dbReference>
<dbReference type="AlphaFoldDB" id="A0A177AQW8"/>
<dbReference type="InterPro" id="IPR016024">
    <property type="entry name" value="ARM-type_fold"/>
</dbReference>
<dbReference type="PROSITE" id="PS50236">
    <property type="entry name" value="CHCR"/>
    <property type="match status" value="4"/>
</dbReference>
<proteinExistence type="predicted"/>
<dbReference type="PANTHER" id="PTHR10292">
    <property type="entry name" value="CLATHRIN HEAVY CHAIN RELATED"/>
    <property type="match status" value="1"/>
</dbReference>
<protein>
    <recommendedName>
        <fullName evidence="5">Clathrin heavy chain</fullName>
    </recommendedName>
</protein>
<dbReference type="GO" id="GO:0071439">
    <property type="term" value="C:clathrin complex"/>
    <property type="evidence" value="ECO:0007669"/>
    <property type="project" value="TreeGrafter"/>
</dbReference>
<dbReference type="InterPro" id="IPR011990">
    <property type="entry name" value="TPR-like_helical_dom_sf"/>
</dbReference>
<dbReference type="SMART" id="SM00299">
    <property type="entry name" value="CLH"/>
    <property type="match status" value="3"/>
</dbReference>
<name>A0A177AQW8_9BILA</name>
<feature type="repeat" description="CHCR" evidence="1">
    <location>
        <begin position="74"/>
        <end position="215"/>
    </location>
</feature>
<dbReference type="SUPFAM" id="SSF48371">
    <property type="entry name" value="ARM repeat"/>
    <property type="match status" value="2"/>
</dbReference>
<dbReference type="InterPro" id="IPR055358">
    <property type="entry name" value="CHCR"/>
</dbReference>
<feature type="repeat" description="CHCR" evidence="1">
    <location>
        <begin position="369"/>
        <end position="512"/>
    </location>
</feature>
<organism evidence="3 4">
    <name type="scientific">Intoshia linei</name>
    <dbReference type="NCBI Taxonomy" id="1819745"/>
    <lineage>
        <taxon>Eukaryota</taxon>
        <taxon>Metazoa</taxon>
        <taxon>Spiralia</taxon>
        <taxon>Lophotrochozoa</taxon>
        <taxon>Mesozoa</taxon>
        <taxon>Orthonectida</taxon>
        <taxon>Rhopaluridae</taxon>
        <taxon>Intoshia</taxon>
    </lineage>
</organism>
<feature type="region of interest" description="Disordered" evidence="2">
    <location>
        <begin position="561"/>
        <end position="583"/>
    </location>
</feature>
<feature type="compositionally biased region" description="Basic and acidic residues" evidence="2">
    <location>
        <begin position="561"/>
        <end position="573"/>
    </location>
</feature>